<comment type="caution">
    <text evidence="1">The sequence shown here is derived from an EMBL/GenBank/DDBJ whole genome shotgun (WGS) entry which is preliminary data.</text>
</comment>
<evidence type="ECO:0000313" key="2">
    <source>
        <dbReference type="Proteomes" id="UP000050265"/>
    </source>
</evidence>
<gene>
    <name evidence="1" type="ORF">ALO35_04184</name>
</gene>
<sequence length="322" mass="37629">MSRHLDTIPEPWSVDDIRSAIMHKFTDARISIEETEGGQLWQAIKELDDTVWIFKSSAEDLFQIINLFAQKTQDPGFWEPTNRTNAEHFTREVKRKLFYSTTSVMALVEVSRVFHKKHPVAGFTEKLGACFSTPGLHKFLQDLRNYNSHWRIAEANWRIDYDFEKGSSIARFVVTREDLLAWGRWTSDAKAFIESSEKFIDVGATLAEYAKQVKAFYEWHKGVVLVSYAEILKRYFEYKRIHDGLNRRMSWNMILGHLPLGLNPFQYLARYLTPEQIEKIMSFELGSEAQIQALISTLDMERFCDAQLMDKVRKLFQPPLVQ</sequence>
<reference evidence="1 2" key="1">
    <citation type="submission" date="2015-09" db="EMBL/GenBank/DDBJ databases">
        <title>Genome announcement of multiple Pseudomonas syringae strains.</title>
        <authorList>
            <person name="Thakur S."/>
            <person name="Wang P.W."/>
            <person name="Gong Y."/>
            <person name="Weir B.S."/>
            <person name="Guttman D.S."/>
        </authorList>
    </citation>
    <scope>NUCLEOTIDE SEQUENCE [LARGE SCALE GENOMIC DNA]</scope>
    <source>
        <strain evidence="1 2">ICMP3507</strain>
    </source>
</reference>
<organism evidence="1 2">
    <name type="scientific">Pseudomonas amygdali pv. lachrymans</name>
    <name type="common">Pseudomonas syringae pv. lachrymans</name>
    <dbReference type="NCBI Taxonomy" id="53707"/>
    <lineage>
        <taxon>Bacteria</taxon>
        <taxon>Pseudomonadati</taxon>
        <taxon>Pseudomonadota</taxon>
        <taxon>Gammaproteobacteria</taxon>
        <taxon>Pseudomonadales</taxon>
        <taxon>Pseudomonadaceae</taxon>
        <taxon>Pseudomonas</taxon>
        <taxon>Pseudomonas amygdali</taxon>
    </lineage>
</organism>
<dbReference type="AlphaFoldDB" id="A0A0P9TPM5"/>
<proteinExistence type="predicted"/>
<accession>A0A0P9TPM5</accession>
<protein>
    <submittedName>
        <fullName evidence="1">Uncharacterized protein</fullName>
    </submittedName>
</protein>
<dbReference type="Proteomes" id="UP000050265">
    <property type="component" value="Unassembled WGS sequence"/>
</dbReference>
<dbReference type="PATRIC" id="fig|53707.9.peg.6216"/>
<name>A0A0P9TPM5_PSEAV</name>
<dbReference type="EMBL" id="LJQP01000045">
    <property type="protein sequence ID" value="KPX76598.1"/>
    <property type="molecule type" value="Genomic_DNA"/>
</dbReference>
<evidence type="ECO:0000313" key="1">
    <source>
        <dbReference type="EMBL" id="KPX76598.1"/>
    </source>
</evidence>